<sequence>MLSKRPWLFLIAHANSLMTPADHCIIGCMQSSRSLIMDAHCNKSFFCRDVHSPVRRNKVDIELKKRDEENTKQIMRILSVHKSTTGDSKVFLSSLSAISGGSSCWEDYQMPCIQQADTQSASQHDIFANAAIKSSSGRSMDSIKFLLIEVRCSVAAIIRTRSAVKKDYYGRTCVIDCLRASFISYSCLRDHSV</sequence>
<dbReference type="AlphaFoldDB" id="F0WUP9"/>
<protein>
    <submittedName>
        <fullName evidence="1">AlNc14C277G10056 protein</fullName>
    </submittedName>
    <submittedName>
        <fullName evidence="2">AlNc14C320G10577 protein</fullName>
    </submittedName>
</protein>
<name>F0WUP9_9STRA</name>
<reference evidence="1" key="2">
    <citation type="submission" date="2011-02" db="EMBL/GenBank/DDBJ databases">
        <authorList>
            <person name="MacLean D."/>
        </authorList>
    </citation>
    <scope>NUCLEOTIDE SEQUENCE</scope>
</reference>
<organism evidence="1">
    <name type="scientific">Albugo laibachii Nc14</name>
    <dbReference type="NCBI Taxonomy" id="890382"/>
    <lineage>
        <taxon>Eukaryota</taxon>
        <taxon>Sar</taxon>
        <taxon>Stramenopiles</taxon>
        <taxon>Oomycota</taxon>
        <taxon>Peronosporomycetes</taxon>
        <taxon>Albuginales</taxon>
        <taxon>Albuginaceae</taxon>
        <taxon>Albugo</taxon>
    </lineage>
</organism>
<dbReference type="EMBL" id="FR824322">
    <property type="protein sequence ID" value="CCA25131.1"/>
    <property type="molecule type" value="Genomic_DNA"/>
</dbReference>
<reference evidence="1" key="1">
    <citation type="journal article" date="2011" name="PLoS Biol.">
        <title>Gene gain and loss during evolution of obligate parasitism in the white rust pathogen of Arabidopsis thaliana.</title>
        <authorList>
            <person name="Kemen E."/>
            <person name="Gardiner A."/>
            <person name="Schultz-Larsen T."/>
            <person name="Kemen A.C."/>
            <person name="Balmuth A.L."/>
            <person name="Robert-Seilaniantz A."/>
            <person name="Bailey K."/>
            <person name="Holub E."/>
            <person name="Studholme D.J."/>
            <person name="Maclean D."/>
            <person name="Jones J.D."/>
        </authorList>
    </citation>
    <scope>NUCLEOTIDE SEQUENCE</scope>
</reference>
<gene>
    <name evidence="1" type="primary">AlNc14C277G10056</name>
    <name evidence="2" type="synonym">AlNc14C320G10577</name>
    <name evidence="1" type="ORF">ALNC14_112750</name>
    <name evidence="2" type="ORF">ALNC14_119090</name>
</gene>
<evidence type="ECO:0000313" key="2">
    <source>
        <dbReference type="EMBL" id="CCA25765.1"/>
    </source>
</evidence>
<dbReference type="EMBL" id="FR824365">
    <property type="protein sequence ID" value="CCA25765.1"/>
    <property type="molecule type" value="Genomic_DNA"/>
</dbReference>
<accession>F0WUP9</accession>
<dbReference type="HOGENOM" id="CLU_1411122_0_0_1"/>
<proteinExistence type="predicted"/>
<evidence type="ECO:0000313" key="1">
    <source>
        <dbReference type="EMBL" id="CCA25131.1"/>
    </source>
</evidence>